<evidence type="ECO:0000313" key="3">
    <source>
        <dbReference type="Proteomes" id="UP000472240"/>
    </source>
</evidence>
<reference evidence="2 3" key="2">
    <citation type="journal article" date="2018" name="Annu Rev Anim Biosci">
        <title>Bat Biology, Genomes, and the Bat1K Project: To Generate Chromosome-Level Genomes for All Living Bat Species.</title>
        <authorList>
            <person name="Teeling E.C."/>
            <person name="Vernes S.C."/>
            <person name="Davalos L.M."/>
            <person name="Ray D.A."/>
            <person name="Gilbert M.T.P."/>
            <person name="Myers E."/>
        </authorList>
    </citation>
    <scope>NUCLEOTIDE SEQUENCE</scope>
</reference>
<name>A0A671DQD6_RHIFE</name>
<accession>A0A671DQD6</accession>
<evidence type="ECO:0000313" key="2">
    <source>
        <dbReference type="Ensembl" id="ENSRFEP00010001730.1"/>
    </source>
</evidence>
<keyword evidence="3" id="KW-1185">Reference proteome</keyword>
<reference evidence="2" key="4">
    <citation type="submission" date="2025-08" db="UniProtKB">
        <authorList>
            <consortium name="Ensembl"/>
        </authorList>
    </citation>
    <scope>IDENTIFICATION</scope>
</reference>
<dbReference type="Ensembl" id="ENSRFET00010001912.1">
    <property type="protein sequence ID" value="ENSRFEP00010001730.1"/>
    <property type="gene ID" value="ENSRFEG00010001282.1"/>
</dbReference>
<keyword evidence="1" id="KW-1133">Transmembrane helix</keyword>
<reference evidence="2" key="5">
    <citation type="submission" date="2025-09" db="UniProtKB">
        <authorList>
            <consortium name="Ensembl"/>
        </authorList>
    </citation>
    <scope>IDENTIFICATION</scope>
</reference>
<protein>
    <submittedName>
        <fullName evidence="2">Uncharacterized protein</fullName>
    </submittedName>
</protein>
<keyword evidence="1" id="KW-0812">Transmembrane</keyword>
<dbReference type="InParanoid" id="A0A671DQD6"/>
<sequence length="48" mass="5547">MTEQNTEICSVYKNNSWACIVFLLVFFISELNFLFLMLVSLISPQGLE</sequence>
<reference evidence="3" key="3">
    <citation type="submission" date="2018-12" db="EMBL/GenBank/DDBJ databases">
        <title>G10K-VGP greater horseshoe bat female genome, primary haplotype.</title>
        <authorList>
            <person name="Teeling E."/>
            <person name="Myers G."/>
            <person name="Vernes S."/>
            <person name="Pippel M."/>
            <person name="Winkler S."/>
            <person name="Fedrigo O."/>
            <person name="Rhie A."/>
            <person name="Koren S."/>
            <person name="Phillippy A."/>
            <person name="Lewin H."/>
            <person name="Damas J."/>
            <person name="Howe K."/>
            <person name="Mountcastle J."/>
            <person name="Jarvis E.D."/>
        </authorList>
    </citation>
    <scope>NUCLEOTIDE SEQUENCE [LARGE SCALE GENOMIC DNA]</scope>
</reference>
<dbReference type="GeneTree" id="ENSGT01010000222851"/>
<feature type="transmembrane region" description="Helical" evidence="1">
    <location>
        <begin position="20"/>
        <end position="42"/>
    </location>
</feature>
<evidence type="ECO:0000256" key="1">
    <source>
        <dbReference type="SAM" id="Phobius"/>
    </source>
</evidence>
<dbReference type="Proteomes" id="UP000472240">
    <property type="component" value="Chromosome 1"/>
</dbReference>
<reference evidence="2 3" key="1">
    <citation type="journal article" date="2015" name="Annu Rev Anim Biosci">
        <title>The Genome 10K Project: a way forward.</title>
        <authorList>
            <person name="Koepfli K.P."/>
            <person name="Paten B."/>
            <person name="O'Brien S.J."/>
            <person name="Koepfli K.P."/>
            <person name="Paten B."/>
            <person name="Antunes A."/>
            <person name="Belov K."/>
            <person name="Bustamante C."/>
            <person name="Castoe T.A."/>
            <person name="Clawson H."/>
            <person name="Crawford A.J."/>
            <person name="Diekhans M."/>
            <person name="Distel D."/>
            <person name="Durbin R."/>
            <person name="Earl D."/>
            <person name="Fujita M.K."/>
            <person name="Gamble T."/>
            <person name="Georges A."/>
            <person name="Gemmell N."/>
            <person name="Gilbert M.T."/>
            <person name="Graves J.M."/>
            <person name="Green R.E."/>
            <person name="Hickey G."/>
            <person name="Jarvis E.D."/>
            <person name="Johnson W."/>
            <person name="Komissarov A."/>
            <person name="Korf I."/>
            <person name="Kuhn R."/>
            <person name="Larkin D.M."/>
            <person name="Lewin H."/>
            <person name="Lopez J.V."/>
            <person name="Ma J."/>
            <person name="Marques-Bonet T."/>
            <person name="Miller W."/>
            <person name="Murphy R."/>
            <person name="Pevzner P."/>
            <person name="Shapiro B."/>
            <person name="Steiner C."/>
            <person name="Tamazian G."/>
            <person name="Venkatesh B."/>
            <person name="Wang J."/>
            <person name="Wayne R."/>
            <person name="Wiley E."/>
            <person name="Yang H."/>
            <person name="Zhang G."/>
            <person name="Haussler D."/>
            <person name="Ryder O."/>
            <person name="O'Brien S.J."/>
        </authorList>
    </citation>
    <scope>NUCLEOTIDE SEQUENCE</scope>
</reference>
<keyword evidence="1" id="KW-0472">Membrane</keyword>
<proteinExistence type="predicted"/>
<dbReference type="AlphaFoldDB" id="A0A671DQD6"/>
<organism evidence="2 3">
    <name type="scientific">Rhinolophus ferrumequinum</name>
    <name type="common">Greater horseshoe bat</name>
    <dbReference type="NCBI Taxonomy" id="59479"/>
    <lineage>
        <taxon>Eukaryota</taxon>
        <taxon>Metazoa</taxon>
        <taxon>Chordata</taxon>
        <taxon>Craniata</taxon>
        <taxon>Vertebrata</taxon>
        <taxon>Euteleostomi</taxon>
        <taxon>Mammalia</taxon>
        <taxon>Eutheria</taxon>
        <taxon>Laurasiatheria</taxon>
        <taxon>Chiroptera</taxon>
        <taxon>Yinpterochiroptera</taxon>
        <taxon>Rhinolophoidea</taxon>
        <taxon>Rhinolophidae</taxon>
        <taxon>Rhinolophinae</taxon>
        <taxon>Rhinolophus</taxon>
    </lineage>
</organism>